<dbReference type="AlphaFoldDB" id="A0A212KIV8"/>
<evidence type="ECO:0000259" key="4">
    <source>
        <dbReference type="PROSITE" id="PS50932"/>
    </source>
</evidence>
<dbReference type="Gene3D" id="1.10.260.40">
    <property type="entry name" value="lambda repressor-like DNA-binding domains"/>
    <property type="match status" value="1"/>
</dbReference>
<dbReference type="GO" id="GO:0003700">
    <property type="term" value="F:DNA-binding transcription factor activity"/>
    <property type="evidence" value="ECO:0007669"/>
    <property type="project" value="TreeGrafter"/>
</dbReference>
<dbReference type="GO" id="GO:0000976">
    <property type="term" value="F:transcription cis-regulatory region binding"/>
    <property type="evidence" value="ECO:0007669"/>
    <property type="project" value="TreeGrafter"/>
</dbReference>
<dbReference type="InterPro" id="IPR000843">
    <property type="entry name" value="HTH_LacI"/>
</dbReference>
<dbReference type="InterPro" id="IPR010982">
    <property type="entry name" value="Lambda_DNA-bd_dom_sf"/>
</dbReference>
<accession>A0A212KIV8</accession>
<organism evidence="5">
    <name type="scientific">uncultured Eubacteriales bacterium</name>
    <dbReference type="NCBI Taxonomy" id="172733"/>
    <lineage>
        <taxon>Bacteria</taxon>
        <taxon>Bacillati</taxon>
        <taxon>Bacillota</taxon>
        <taxon>Clostridia</taxon>
        <taxon>Eubacteriales</taxon>
        <taxon>environmental samples</taxon>
    </lineage>
</organism>
<dbReference type="SUPFAM" id="SSF47413">
    <property type="entry name" value="lambda repressor-like DNA-binding domains"/>
    <property type="match status" value="1"/>
</dbReference>
<gene>
    <name evidence="5" type="ORF">KL86CLO1_13342</name>
</gene>
<name>A0A212KIV8_9FIRM</name>
<dbReference type="InterPro" id="IPR025997">
    <property type="entry name" value="SBP_2_dom"/>
</dbReference>
<dbReference type="PANTHER" id="PTHR30146">
    <property type="entry name" value="LACI-RELATED TRANSCRIPTIONAL REPRESSOR"/>
    <property type="match status" value="1"/>
</dbReference>
<dbReference type="Pfam" id="PF00356">
    <property type="entry name" value="LacI"/>
    <property type="match status" value="1"/>
</dbReference>
<proteinExistence type="predicted"/>
<dbReference type="EMBL" id="FLUN01000001">
    <property type="protein sequence ID" value="SBW11643.1"/>
    <property type="molecule type" value="Genomic_DNA"/>
</dbReference>
<keyword evidence="3" id="KW-0804">Transcription</keyword>
<dbReference type="InterPro" id="IPR028082">
    <property type="entry name" value="Peripla_BP_I"/>
</dbReference>
<dbReference type="Pfam" id="PF13407">
    <property type="entry name" value="Peripla_BP_4"/>
    <property type="match status" value="1"/>
</dbReference>
<dbReference type="CDD" id="cd01392">
    <property type="entry name" value="HTH_LacI"/>
    <property type="match status" value="1"/>
</dbReference>
<sequence>MLTIKKIAELAGVSRGTVDRVLNGRPGVKPETEAQIRTIMEERGYRPNVAGKMLAARKRRLRLAFLVVHGPDFAFFADVLHAARDKAGELRELGVEVDFYLIRQLDNAYLERTLREVEESDPDGVAALPLSAPPYRAFLERLRARRVPTVFFNIDEPAVPRIAYVGCDYVRSGRVAAGLCALCTGGTGEVGVATYDDFSDVSFSSRMQGFTEELRTHAPGLLLADRGAPAVFRTGDFSSVYDLLHRHPGLAALYIVNLGDFSICRAVRKAAPPGLVVLTNDLIPAQREMLDDGTISATVSQRPDLQGAQPLQILYDFLIFGDAPPGGAVYTDLDIHIPQNI</sequence>
<dbReference type="PROSITE" id="PS50932">
    <property type="entry name" value="HTH_LACI_2"/>
    <property type="match status" value="1"/>
</dbReference>
<dbReference type="PANTHER" id="PTHR30146:SF152">
    <property type="entry name" value="TRANSCRIPTIONAL REGULATORY PROTEIN"/>
    <property type="match status" value="1"/>
</dbReference>
<dbReference type="CDD" id="cd06307">
    <property type="entry name" value="PBP1_sugar_binding"/>
    <property type="match status" value="1"/>
</dbReference>
<evidence type="ECO:0000256" key="2">
    <source>
        <dbReference type="ARBA" id="ARBA00023125"/>
    </source>
</evidence>
<protein>
    <submittedName>
        <fullName evidence="5">Transcriptional regulator, LacI family</fullName>
    </submittedName>
</protein>
<keyword evidence="1" id="KW-0805">Transcription regulation</keyword>
<feature type="domain" description="HTH lacI-type" evidence="4">
    <location>
        <begin position="2"/>
        <end position="56"/>
    </location>
</feature>
<evidence type="ECO:0000313" key="5">
    <source>
        <dbReference type="EMBL" id="SBW11643.1"/>
    </source>
</evidence>
<keyword evidence="2" id="KW-0238">DNA-binding</keyword>
<dbReference type="SUPFAM" id="SSF53822">
    <property type="entry name" value="Periplasmic binding protein-like I"/>
    <property type="match status" value="1"/>
</dbReference>
<dbReference type="Gene3D" id="3.40.50.2300">
    <property type="match status" value="2"/>
</dbReference>
<dbReference type="SMART" id="SM00354">
    <property type="entry name" value="HTH_LACI"/>
    <property type="match status" value="1"/>
</dbReference>
<reference evidence="5" key="1">
    <citation type="submission" date="2016-04" db="EMBL/GenBank/DDBJ databases">
        <authorList>
            <person name="Evans L.H."/>
            <person name="Alamgir A."/>
            <person name="Owens N."/>
            <person name="Weber N.D."/>
            <person name="Virtaneva K."/>
            <person name="Barbian K."/>
            <person name="Babar A."/>
            <person name="Rosenke K."/>
        </authorList>
    </citation>
    <scope>NUCLEOTIDE SEQUENCE</scope>
    <source>
        <strain evidence="5">86</strain>
    </source>
</reference>
<evidence type="ECO:0000256" key="1">
    <source>
        <dbReference type="ARBA" id="ARBA00023015"/>
    </source>
</evidence>
<evidence type="ECO:0000256" key="3">
    <source>
        <dbReference type="ARBA" id="ARBA00023163"/>
    </source>
</evidence>